<accession>A0ABV0M117</accession>
<dbReference type="Pfam" id="PF13561">
    <property type="entry name" value="adh_short_C2"/>
    <property type="match status" value="1"/>
</dbReference>
<evidence type="ECO:0000256" key="1">
    <source>
        <dbReference type="ARBA" id="ARBA00006484"/>
    </source>
</evidence>
<gene>
    <name evidence="2" type="primary">fabG</name>
    <name evidence="2" type="ORF">ABK249_11490</name>
</gene>
<dbReference type="EMBL" id="JBEAAL010000006">
    <property type="protein sequence ID" value="MEQ1405556.1"/>
    <property type="molecule type" value="Genomic_DNA"/>
</dbReference>
<comment type="similarity">
    <text evidence="1">Belongs to the short-chain dehydrogenases/reductases (SDR) family.</text>
</comment>
<dbReference type="PRINTS" id="PR00081">
    <property type="entry name" value="GDHRDH"/>
</dbReference>
<name>A0ABV0M117_9HYPH</name>
<proteinExistence type="inferred from homology"/>
<dbReference type="PANTHER" id="PTHR42760:SF129">
    <property type="entry name" value="OXIDOREDUCTASE"/>
    <property type="match status" value="1"/>
</dbReference>
<dbReference type="InterPro" id="IPR036291">
    <property type="entry name" value="NAD(P)-bd_dom_sf"/>
</dbReference>
<keyword evidence="3" id="KW-1185">Reference proteome</keyword>
<dbReference type="SUPFAM" id="SSF51735">
    <property type="entry name" value="NAD(P)-binding Rossmann-fold domains"/>
    <property type="match status" value="1"/>
</dbReference>
<dbReference type="Proteomes" id="UP001496627">
    <property type="component" value="Unassembled WGS sequence"/>
</dbReference>
<evidence type="ECO:0000313" key="3">
    <source>
        <dbReference type="Proteomes" id="UP001496627"/>
    </source>
</evidence>
<dbReference type="InterPro" id="IPR002347">
    <property type="entry name" value="SDR_fam"/>
</dbReference>
<evidence type="ECO:0000313" key="2">
    <source>
        <dbReference type="EMBL" id="MEQ1405556.1"/>
    </source>
</evidence>
<keyword evidence="2" id="KW-0560">Oxidoreductase</keyword>
<reference evidence="2 3" key="1">
    <citation type="submission" date="2024-05" db="EMBL/GenBank/DDBJ databases">
        <title>Neorhizobium sp. Rsf11, a plant growth promoting and heavy metal resistant PAH-degrader.</title>
        <authorList>
            <person name="Golubev S.N."/>
            <person name="Muratova A.Y."/>
            <person name="Markelova M.I."/>
        </authorList>
    </citation>
    <scope>NUCLEOTIDE SEQUENCE [LARGE SCALE GENOMIC DNA]</scope>
    <source>
        <strain evidence="2 3">Rsf11</strain>
    </source>
</reference>
<dbReference type="Gene3D" id="3.40.50.720">
    <property type="entry name" value="NAD(P)-binding Rossmann-like Domain"/>
    <property type="match status" value="1"/>
</dbReference>
<dbReference type="RefSeq" id="WP_037154458.1">
    <property type="nucleotide sequence ID" value="NZ_JBEAAL010000006.1"/>
</dbReference>
<dbReference type="EC" id="1.1.1.100" evidence="2"/>
<sequence>MTQGDHWRVAIVTGGTSGIGFACAQKLLESGHRVAIFSQSREKVCHAGSALAQDFGRHRVHAATVDIRDPDALRLFFAKVTSLWEEPQVLVCNAGWSPKPNGRRTEFSRIALEEWNDTLRVNLTGAMVCCQLAAPAMSAAGFGRIVFIGSVAGRTLPRIAGTGYVVSKSALAGLSRSLVAEYGAAGITVNTVAPGRILTEMTGPADSPENCAARTRIPSGRLGRPEEVAAVVDFLASDAASFINGAVIDVNGGEFVPV</sequence>
<dbReference type="GO" id="GO:0004316">
    <property type="term" value="F:3-oxoacyl-[acyl-carrier-protein] reductase (NADPH) activity"/>
    <property type="evidence" value="ECO:0007669"/>
    <property type="project" value="UniProtKB-EC"/>
</dbReference>
<organism evidence="2 3">
    <name type="scientific">Neorhizobium phenanthreniclasticum</name>
    <dbReference type="NCBI Taxonomy" id="3157917"/>
    <lineage>
        <taxon>Bacteria</taxon>
        <taxon>Pseudomonadati</taxon>
        <taxon>Pseudomonadota</taxon>
        <taxon>Alphaproteobacteria</taxon>
        <taxon>Hyphomicrobiales</taxon>
        <taxon>Rhizobiaceae</taxon>
        <taxon>Rhizobium/Agrobacterium group</taxon>
        <taxon>Neorhizobium</taxon>
    </lineage>
</organism>
<dbReference type="PANTHER" id="PTHR42760">
    <property type="entry name" value="SHORT-CHAIN DEHYDROGENASES/REDUCTASES FAMILY MEMBER"/>
    <property type="match status" value="1"/>
</dbReference>
<comment type="caution">
    <text evidence="2">The sequence shown here is derived from an EMBL/GenBank/DDBJ whole genome shotgun (WGS) entry which is preliminary data.</text>
</comment>
<dbReference type="NCBIfam" id="NF009466">
    <property type="entry name" value="PRK12826.1-2"/>
    <property type="match status" value="1"/>
</dbReference>
<protein>
    <submittedName>
        <fullName evidence="2">3-oxoacyl-ACP reductase FabG</fullName>
        <ecNumber evidence="2">1.1.1.100</ecNumber>
    </submittedName>
</protein>
<dbReference type="CDD" id="cd05233">
    <property type="entry name" value="SDR_c"/>
    <property type="match status" value="1"/>
</dbReference>